<evidence type="ECO:0000313" key="2">
    <source>
        <dbReference type="EMBL" id="RWQ98529.1"/>
    </source>
</evidence>
<accession>A0A443I362</accession>
<feature type="region of interest" description="Disordered" evidence="1">
    <location>
        <begin position="1"/>
        <end position="85"/>
    </location>
</feature>
<evidence type="ECO:0000256" key="1">
    <source>
        <dbReference type="SAM" id="MobiDB-lite"/>
    </source>
</evidence>
<feature type="region of interest" description="Disordered" evidence="1">
    <location>
        <begin position="189"/>
        <end position="225"/>
    </location>
</feature>
<feature type="compositionally biased region" description="Basic and acidic residues" evidence="1">
    <location>
        <begin position="7"/>
        <end position="25"/>
    </location>
</feature>
<feature type="compositionally biased region" description="Basic residues" evidence="1">
    <location>
        <begin position="45"/>
        <end position="57"/>
    </location>
</feature>
<dbReference type="Proteomes" id="UP000283841">
    <property type="component" value="Unassembled WGS sequence"/>
</dbReference>
<feature type="compositionally biased region" description="Basic and acidic residues" evidence="1">
    <location>
        <begin position="58"/>
        <end position="77"/>
    </location>
</feature>
<dbReference type="VEuPathDB" id="FungiDB:C8Q69DRAFT_442683"/>
<dbReference type="EMBL" id="RCNU01000002">
    <property type="protein sequence ID" value="RWQ98529.1"/>
    <property type="molecule type" value="Genomic_DNA"/>
</dbReference>
<sequence length="253" mass="28195">MAPAESSGRKDNSLPRDVQQWKERTGSGAMKQDEEESKETGKKPEAKKKGKKGSKGKAKAEEPEADPDTAKRIHEMATLKSGSSATEEQFLAFRIIWPNPKSINELPRPIGYQRKAQKVLKDLPPFEHYIKHIRERKKSIPPYKSGGDKLGVFQAVRKYQLQVEVDIPEQPMEDDSLVQSQNIWLDPADDFAQAAASDTSHEAASKSPSVPDSAANPSTVASMLNAGGQWHESHLQGISKMPVWRRAQMVIWD</sequence>
<evidence type="ECO:0000313" key="3">
    <source>
        <dbReference type="Proteomes" id="UP000283841"/>
    </source>
</evidence>
<gene>
    <name evidence="2" type="ORF">C8Q69DRAFT_442683</name>
</gene>
<organism evidence="2 3">
    <name type="scientific">Byssochlamys spectabilis</name>
    <name type="common">Paecilomyces variotii</name>
    <dbReference type="NCBI Taxonomy" id="264951"/>
    <lineage>
        <taxon>Eukaryota</taxon>
        <taxon>Fungi</taxon>
        <taxon>Dikarya</taxon>
        <taxon>Ascomycota</taxon>
        <taxon>Pezizomycotina</taxon>
        <taxon>Eurotiomycetes</taxon>
        <taxon>Eurotiomycetidae</taxon>
        <taxon>Eurotiales</taxon>
        <taxon>Thermoascaceae</taxon>
        <taxon>Paecilomyces</taxon>
    </lineage>
</organism>
<name>A0A443I362_BYSSP</name>
<dbReference type="AlphaFoldDB" id="A0A443I362"/>
<dbReference type="RefSeq" id="XP_028488174.1">
    <property type="nucleotide sequence ID" value="XM_028628861.1"/>
</dbReference>
<keyword evidence="3" id="KW-1185">Reference proteome</keyword>
<proteinExistence type="predicted"/>
<comment type="caution">
    <text evidence="2">The sequence shown here is derived from an EMBL/GenBank/DDBJ whole genome shotgun (WGS) entry which is preliminary data.</text>
</comment>
<protein>
    <submittedName>
        <fullName evidence="2">Uncharacterized protein</fullName>
    </submittedName>
</protein>
<reference evidence="2 3" key="1">
    <citation type="journal article" date="2018" name="Front. Microbiol.">
        <title>Genomic and genetic insights into a cosmopolitan fungus, Paecilomyces variotii (Eurotiales).</title>
        <authorList>
            <person name="Urquhart A.S."/>
            <person name="Mondo S.J."/>
            <person name="Makela M.R."/>
            <person name="Hane J.K."/>
            <person name="Wiebenga A."/>
            <person name="He G."/>
            <person name="Mihaltcheva S."/>
            <person name="Pangilinan J."/>
            <person name="Lipzen A."/>
            <person name="Barry K."/>
            <person name="de Vries R.P."/>
            <person name="Grigoriev I.V."/>
            <person name="Idnurm A."/>
        </authorList>
    </citation>
    <scope>NUCLEOTIDE SEQUENCE [LARGE SCALE GENOMIC DNA]</scope>
    <source>
        <strain evidence="2 3">CBS 101075</strain>
    </source>
</reference>
<feature type="compositionally biased region" description="Polar residues" evidence="1">
    <location>
        <begin position="206"/>
        <end position="222"/>
    </location>
</feature>
<dbReference type="GeneID" id="39598138"/>